<dbReference type="GO" id="GO:0008017">
    <property type="term" value="F:microtubule binding"/>
    <property type="evidence" value="ECO:0007669"/>
    <property type="project" value="TreeGrafter"/>
</dbReference>
<evidence type="ECO:0000256" key="9">
    <source>
        <dbReference type="SAM" id="Phobius"/>
    </source>
</evidence>
<dbReference type="Gene3D" id="1.25.40.10">
    <property type="entry name" value="Tetratricopeptide repeat domain"/>
    <property type="match status" value="1"/>
</dbReference>
<keyword evidence="9" id="KW-1133">Transmembrane helix</keyword>
<evidence type="ECO:0000256" key="7">
    <source>
        <dbReference type="ARBA" id="ARBA00039966"/>
    </source>
</evidence>
<dbReference type="GO" id="GO:0097431">
    <property type="term" value="C:mitotic spindle pole"/>
    <property type="evidence" value="ECO:0007669"/>
    <property type="project" value="TreeGrafter"/>
</dbReference>
<keyword evidence="3" id="KW-0963">Cytoplasm</keyword>
<dbReference type="PANTHER" id="PTHR16056">
    <property type="entry name" value="REGULATOR OF MICROTUBULE DYNAMICS PROTEIN"/>
    <property type="match status" value="1"/>
</dbReference>
<name>A0A1Y1KI55_PHOPY</name>
<keyword evidence="5" id="KW-0802">TPR repeat</keyword>
<dbReference type="Pfam" id="PF21033">
    <property type="entry name" value="RMD1-3"/>
    <property type="match status" value="1"/>
</dbReference>
<evidence type="ECO:0000256" key="4">
    <source>
        <dbReference type="ARBA" id="ARBA00022737"/>
    </source>
</evidence>
<protein>
    <recommendedName>
        <fullName evidence="7">Regulator of microtubule dynamics protein 1</fullName>
    </recommendedName>
    <alternativeName>
        <fullName evidence="8">Protein FAM82B</fullName>
    </alternativeName>
</protein>
<dbReference type="AlphaFoldDB" id="A0A1Y1KI55"/>
<evidence type="ECO:0000313" key="10">
    <source>
        <dbReference type="EMBL" id="JAV61054.1"/>
    </source>
</evidence>
<reference evidence="10" key="1">
    <citation type="journal article" date="2016" name="Sci. Rep.">
        <title>Molecular characterization of firefly nuptial gifts: a multi-omics approach sheds light on postcopulatory sexual selection.</title>
        <authorList>
            <person name="Al-Wathiqui N."/>
            <person name="Fallon T.R."/>
            <person name="South A."/>
            <person name="Weng J.K."/>
            <person name="Lewis S.M."/>
        </authorList>
    </citation>
    <scope>NUCLEOTIDE SEQUENCE</scope>
</reference>
<dbReference type="GO" id="GO:0005876">
    <property type="term" value="C:spindle microtubule"/>
    <property type="evidence" value="ECO:0007669"/>
    <property type="project" value="TreeGrafter"/>
</dbReference>
<dbReference type="GO" id="GO:0005739">
    <property type="term" value="C:mitochondrion"/>
    <property type="evidence" value="ECO:0007669"/>
    <property type="project" value="TreeGrafter"/>
</dbReference>
<dbReference type="PANTHER" id="PTHR16056:SF16">
    <property type="entry name" value="REGULATOR OF MICROTUBULE DYNAMICS PROTEIN 1"/>
    <property type="match status" value="1"/>
</dbReference>
<proteinExistence type="predicted"/>
<evidence type="ECO:0000256" key="6">
    <source>
        <dbReference type="ARBA" id="ARBA00023212"/>
    </source>
</evidence>
<evidence type="ECO:0000256" key="1">
    <source>
        <dbReference type="ARBA" id="ARBA00004245"/>
    </source>
</evidence>
<keyword evidence="6" id="KW-0206">Cytoskeleton</keyword>
<comment type="subcellular location">
    <subcellularLocation>
        <location evidence="1">Cytoplasm</location>
        <location evidence="1">Cytoskeleton</location>
    </subcellularLocation>
</comment>
<evidence type="ECO:0000256" key="5">
    <source>
        <dbReference type="ARBA" id="ARBA00022803"/>
    </source>
</evidence>
<dbReference type="InterPro" id="IPR011990">
    <property type="entry name" value="TPR-like_helical_dom_sf"/>
</dbReference>
<dbReference type="SUPFAM" id="SSF48452">
    <property type="entry name" value="TPR-like"/>
    <property type="match status" value="1"/>
</dbReference>
<evidence type="ECO:0000256" key="8">
    <source>
        <dbReference type="ARBA" id="ARBA00041958"/>
    </source>
</evidence>
<comment type="subunit">
    <text evidence="2">Interacts with microtubules.</text>
</comment>
<dbReference type="InterPro" id="IPR049039">
    <property type="entry name" value="RMD1-3_a_helical_rpt"/>
</dbReference>
<keyword evidence="9" id="KW-0812">Transmembrane</keyword>
<organism evidence="10">
    <name type="scientific">Photinus pyralis</name>
    <name type="common">Common eastern firefly</name>
    <name type="synonym">Lampyris pyralis</name>
    <dbReference type="NCBI Taxonomy" id="7054"/>
    <lineage>
        <taxon>Eukaryota</taxon>
        <taxon>Metazoa</taxon>
        <taxon>Ecdysozoa</taxon>
        <taxon>Arthropoda</taxon>
        <taxon>Hexapoda</taxon>
        <taxon>Insecta</taxon>
        <taxon>Pterygota</taxon>
        <taxon>Neoptera</taxon>
        <taxon>Endopterygota</taxon>
        <taxon>Coleoptera</taxon>
        <taxon>Polyphaga</taxon>
        <taxon>Elateriformia</taxon>
        <taxon>Elateroidea</taxon>
        <taxon>Lampyridae</taxon>
        <taxon>Lampyrinae</taxon>
        <taxon>Photinus</taxon>
    </lineage>
</organism>
<evidence type="ECO:0000256" key="3">
    <source>
        <dbReference type="ARBA" id="ARBA00022490"/>
    </source>
</evidence>
<evidence type="ECO:0000256" key="2">
    <source>
        <dbReference type="ARBA" id="ARBA00011375"/>
    </source>
</evidence>
<keyword evidence="4" id="KW-0677">Repeat</keyword>
<dbReference type="EMBL" id="GEZM01083734">
    <property type="protein sequence ID" value="JAV61054.1"/>
    <property type="molecule type" value="Transcribed_RNA"/>
</dbReference>
<keyword evidence="9" id="KW-0472">Membrane</keyword>
<accession>A0A1Y1KI55</accession>
<feature type="transmembrane region" description="Helical" evidence="9">
    <location>
        <begin position="6"/>
        <end position="26"/>
    </location>
</feature>
<sequence>MTSNSALYVLGAAVIGIVGAAGMFIVEHFRQERRRHSMVRELARLDRQVCGLQSELEQLRTQKLSKERFRKKHNLHKVSSSSTLSTRSYDSVNEADSSDLEFYDLSDDESTQSTITPLEQILQEIDLNLNSGDAAKVKNAYENLSELNLKYPRDSEILWHFGKACYKMIATVSDPVVKQEFITKGIEMCESSIELNPKVADAHKWCAILIGMRSNTQSIQGKISDGYLFKQHIDTAIGLKAGDPTLHHMLGRFTYESANLKWYERKVAATFFAEPPNGTFDEALEHFQLAENLMGADWKENKLLIGKCLIALGRYKEAVKALGTANTMVDNSLDDEVDSEVKVLLQKYNSYR</sequence>